<dbReference type="Pfam" id="PF25583">
    <property type="entry name" value="WCX"/>
    <property type="match status" value="1"/>
</dbReference>
<feature type="domain" description="WCX" evidence="2">
    <location>
        <begin position="249"/>
        <end position="320"/>
    </location>
</feature>
<accession>A0A839JY32</accession>
<evidence type="ECO:0000259" key="1">
    <source>
        <dbReference type="Pfam" id="PF13280"/>
    </source>
</evidence>
<dbReference type="EMBL" id="JACEGA010000001">
    <property type="protein sequence ID" value="MBB2181529.1"/>
    <property type="molecule type" value="Genomic_DNA"/>
</dbReference>
<protein>
    <submittedName>
        <fullName evidence="3">WYL domain-containing protein</fullName>
    </submittedName>
</protein>
<sequence length="325" mass="37719">MKDMAQTERQIFILLLLSENKRGYTINDIHASLEKWNVIVDKKTISRDIDSLSGICFISEEERNGKIYYTADKFRLRDITFTSPELISLAFLLELLKPYQYMTMGKTAQELIHKLLDNTTNLNREFIKHFTGLVTINTNDYITDEVNPEIEERLQSAIRNKTKVRIIYHSFGADEDTIRIIHPYELLINDGALSVVGFCELRNDIRDFRVSRIKAITVLEDTFTVLESYYETRSRNKFIHLSGTVTEPIIIAFDGPTAKYVREYEADLADEITETENGITFMRNTAVTDELVRWILQYGSGAKVLNPPHLKEKIKEELQKSLQQY</sequence>
<reference evidence="3 4" key="1">
    <citation type="submission" date="2020-07" db="EMBL/GenBank/DDBJ databases">
        <title>Characterization and genome sequencing of isolate MD1, a novel member within the family Lachnospiraceae.</title>
        <authorList>
            <person name="Rettenmaier R."/>
            <person name="Di Bello L."/>
            <person name="Zinser C."/>
            <person name="Scheitz K."/>
            <person name="Liebl W."/>
            <person name="Zverlov V."/>
        </authorList>
    </citation>
    <scope>NUCLEOTIDE SEQUENCE [LARGE SCALE GENOMIC DNA]</scope>
    <source>
        <strain evidence="3 4">MD1</strain>
    </source>
</reference>
<dbReference type="PANTHER" id="PTHR34580">
    <property type="match status" value="1"/>
</dbReference>
<dbReference type="InterPro" id="IPR051534">
    <property type="entry name" value="CBASS_pafABC_assoc_protein"/>
</dbReference>
<feature type="domain" description="WYL" evidence="1">
    <location>
        <begin position="152"/>
        <end position="218"/>
    </location>
</feature>
<comment type="caution">
    <text evidence="3">The sequence shown here is derived from an EMBL/GenBank/DDBJ whole genome shotgun (WGS) entry which is preliminary data.</text>
</comment>
<dbReference type="InterPro" id="IPR026881">
    <property type="entry name" value="WYL_dom"/>
</dbReference>
<evidence type="ECO:0000313" key="4">
    <source>
        <dbReference type="Proteomes" id="UP000574276"/>
    </source>
</evidence>
<dbReference type="AlphaFoldDB" id="A0A839JY32"/>
<dbReference type="RefSeq" id="WP_228351305.1">
    <property type="nucleotide sequence ID" value="NZ_JACEGA010000001.1"/>
</dbReference>
<dbReference type="PROSITE" id="PS52050">
    <property type="entry name" value="WYL"/>
    <property type="match status" value="1"/>
</dbReference>
<evidence type="ECO:0000313" key="3">
    <source>
        <dbReference type="EMBL" id="MBB2181529.1"/>
    </source>
</evidence>
<dbReference type="Proteomes" id="UP000574276">
    <property type="component" value="Unassembled WGS sequence"/>
</dbReference>
<name>A0A839JY32_9FIRM</name>
<evidence type="ECO:0000259" key="2">
    <source>
        <dbReference type="Pfam" id="PF25583"/>
    </source>
</evidence>
<dbReference type="PANTHER" id="PTHR34580:SF9">
    <property type="entry name" value="SLL5097 PROTEIN"/>
    <property type="match status" value="1"/>
</dbReference>
<dbReference type="Pfam" id="PF13280">
    <property type="entry name" value="WYL"/>
    <property type="match status" value="1"/>
</dbReference>
<organism evidence="3 4">
    <name type="scientific">Variimorphobacter saccharofermentans</name>
    <dbReference type="NCBI Taxonomy" id="2755051"/>
    <lineage>
        <taxon>Bacteria</taxon>
        <taxon>Bacillati</taxon>
        <taxon>Bacillota</taxon>
        <taxon>Clostridia</taxon>
        <taxon>Lachnospirales</taxon>
        <taxon>Lachnospiraceae</taxon>
        <taxon>Variimorphobacter</taxon>
    </lineage>
</organism>
<dbReference type="InterPro" id="IPR057727">
    <property type="entry name" value="WCX_dom"/>
</dbReference>
<gene>
    <name evidence="3" type="ORF">H0486_01295</name>
</gene>
<proteinExistence type="predicted"/>
<keyword evidence="4" id="KW-1185">Reference proteome</keyword>